<dbReference type="CDD" id="cd06124">
    <property type="entry name" value="cupin_NimR-like_N"/>
    <property type="match status" value="1"/>
</dbReference>
<dbReference type="PANTHER" id="PTHR11019">
    <property type="entry name" value="HTH-TYPE TRANSCRIPTIONAL REGULATOR NIMR"/>
    <property type="match status" value="1"/>
</dbReference>
<sequence>MSNERQTVIVDRVENSADAIVTLTRDYPAGHTIPLHLHDRDQLVYASRGVMTVRTTSGTWVVPTHRGVWIPKGIPHTITMSGIVAMRTLYLKPRLAKTLPRECCVINVSPLLQELIFYACTFSSLQTKVRAQRHVIDIIIDQLQIIQMVPLQLPHLTDPRALRVTETLLAEPGYHQSLDQVCRASGASRRTIERLFLDETGMTFGKWRQQLRLMHALRLLGEGSKVTHVALEAGYSTPSAFIAAFRSALGTTPTLYFGKPAMSATLRGC</sequence>
<dbReference type="Pfam" id="PF02311">
    <property type="entry name" value="AraC_binding"/>
    <property type="match status" value="1"/>
</dbReference>
<keyword evidence="1" id="KW-0805">Transcription regulation</keyword>
<dbReference type="Gene3D" id="1.10.10.60">
    <property type="entry name" value="Homeodomain-like"/>
    <property type="match status" value="1"/>
</dbReference>
<dbReference type="SUPFAM" id="SSF46689">
    <property type="entry name" value="Homeodomain-like"/>
    <property type="match status" value="1"/>
</dbReference>
<protein>
    <submittedName>
        <fullName evidence="5">Helix-turn-helix transcriptional regulator</fullName>
    </submittedName>
</protein>
<gene>
    <name evidence="5" type="ORF">ISP18_10350</name>
</gene>
<name>A0ABW8IIH8_9GAMM</name>
<reference evidence="5 6" key="1">
    <citation type="submission" date="2020-10" db="EMBL/GenBank/DDBJ databases">
        <title>Phylogeny of dyella-like bacteria.</title>
        <authorList>
            <person name="Fu J."/>
        </authorList>
    </citation>
    <scope>NUCLEOTIDE SEQUENCE [LARGE SCALE GENOMIC DNA]</scope>
    <source>
        <strain evidence="5 6">DHG40</strain>
    </source>
</reference>
<evidence type="ECO:0000256" key="1">
    <source>
        <dbReference type="ARBA" id="ARBA00023015"/>
    </source>
</evidence>
<proteinExistence type="predicted"/>
<feature type="domain" description="HTH araC/xylS-type" evidence="4">
    <location>
        <begin position="159"/>
        <end position="259"/>
    </location>
</feature>
<dbReference type="Gene3D" id="2.60.120.10">
    <property type="entry name" value="Jelly Rolls"/>
    <property type="match status" value="1"/>
</dbReference>
<dbReference type="SMART" id="SM00342">
    <property type="entry name" value="HTH_ARAC"/>
    <property type="match status" value="1"/>
</dbReference>
<evidence type="ECO:0000256" key="2">
    <source>
        <dbReference type="ARBA" id="ARBA00023125"/>
    </source>
</evidence>
<dbReference type="PANTHER" id="PTHR11019:SF159">
    <property type="entry name" value="TRANSCRIPTIONAL REGULATOR-RELATED"/>
    <property type="match status" value="1"/>
</dbReference>
<evidence type="ECO:0000256" key="3">
    <source>
        <dbReference type="ARBA" id="ARBA00023163"/>
    </source>
</evidence>
<dbReference type="InterPro" id="IPR009057">
    <property type="entry name" value="Homeodomain-like_sf"/>
</dbReference>
<dbReference type="RefSeq" id="WP_380010510.1">
    <property type="nucleotide sequence ID" value="NZ_JADIKI010000022.1"/>
</dbReference>
<comment type="caution">
    <text evidence="5">The sequence shown here is derived from an EMBL/GenBank/DDBJ whole genome shotgun (WGS) entry which is preliminary data.</text>
</comment>
<dbReference type="InterPro" id="IPR003313">
    <property type="entry name" value="AraC-bd"/>
</dbReference>
<dbReference type="InterPro" id="IPR014710">
    <property type="entry name" value="RmlC-like_jellyroll"/>
</dbReference>
<evidence type="ECO:0000313" key="6">
    <source>
        <dbReference type="Proteomes" id="UP001620409"/>
    </source>
</evidence>
<keyword evidence="3" id="KW-0804">Transcription</keyword>
<keyword evidence="6" id="KW-1185">Reference proteome</keyword>
<dbReference type="InterPro" id="IPR018060">
    <property type="entry name" value="HTH_AraC"/>
</dbReference>
<dbReference type="PROSITE" id="PS01124">
    <property type="entry name" value="HTH_ARAC_FAMILY_2"/>
    <property type="match status" value="1"/>
</dbReference>
<dbReference type="Pfam" id="PF12833">
    <property type="entry name" value="HTH_18"/>
    <property type="match status" value="1"/>
</dbReference>
<evidence type="ECO:0000313" key="5">
    <source>
        <dbReference type="EMBL" id="MFK2854990.1"/>
    </source>
</evidence>
<dbReference type="InterPro" id="IPR011051">
    <property type="entry name" value="RmlC_Cupin_sf"/>
</dbReference>
<accession>A0ABW8IIH8</accession>
<dbReference type="Proteomes" id="UP001620409">
    <property type="component" value="Unassembled WGS sequence"/>
</dbReference>
<keyword evidence="2" id="KW-0238">DNA-binding</keyword>
<organism evidence="5 6">
    <name type="scientific">Dyella humi</name>
    <dbReference type="NCBI Taxonomy" id="1770547"/>
    <lineage>
        <taxon>Bacteria</taxon>
        <taxon>Pseudomonadati</taxon>
        <taxon>Pseudomonadota</taxon>
        <taxon>Gammaproteobacteria</taxon>
        <taxon>Lysobacterales</taxon>
        <taxon>Rhodanobacteraceae</taxon>
        <taxon>Dyella</taxon>
    </lineage>
</organism>
<dbReference type="SUPFAM" id="SSF51182">
    <property type="entry name" value="RmlC-like cupins"/>
    <property type="match status" value="1"/>
</dbReference>
<evidence type="ECO:0000259" key="4">
    <source>
        <dbReference type="PROSITE" id="PS01124"/>
    </source>
</evidence>
<dbReference type="EMBL" id="JADIKI010000022">
    <property type="protein sequence ID" value="MFK2854990.1"/>
    <property type="molecule type" value="Genomic_DNA"/>
</dbReference>